<keyword evidence="2" id="KW-1185">Reference proteome</keyword>
<dbReference type="AlphaFoldDB" id="A0A183Q5N5"/>
<proteinExistence type="predicted"/>
<dbReference type="EMBL" id="UZAL01049060">
    <property type="protein sequence ID" value="VDP86011.1"/>
    <property type="molecule type" value="Genomic_DNA"/>
</dbReference>
<evidence type="ECO:0000313" key="1">
    <source>
        <dbReference type="EMBL" id="VDP86011.1"/>
    </source>
</evidence>
<dbReference type="GO" id="GO:0006508">
    <property type="term" value="P:proteolysis"/>
    <property type="evidence" value="ECO:0007669"/>
    <property type="project" value="InterPro"/>
</dbReference>
<protein>
    <submittedName>
        <fullName evidence="1">Uncharacterized protein</fullName>
    </submittedName>
</protein>
<dbReference type="InterPro" id="IPR037219">
    <property type="entry name" value="Peptidase_M41-like"/>
</dbReference>
<evidence type="ECO:0000313" key="2">
    <source>
        <dbReference type="Proteomes" id="UP000269396"/>
    </source>
</evidence>
<dbReference type="SUPFAM" id="SSF140990">
    <property type="entry name" value="FtsH protease domain-like"/>
    <property type="match status" value="1"/>
</dbReference>
<accession>A0A183Q5N5</accession>
<dbReference type="STRING" id="31246.A0A183Q5N5"/>
<reference evidence="1 2" key="1">
    <citation type="submission" date="2018-11" db="EMBL/GenBank/DDBJ databases">
        <authorList>
            <consortium name="Pathogen Informatics"/>
        </authorList>
    </citation>
    <scope>NUCLEOTIDE SEQUENCE [LARGE SCALE GENOMIC DNA]</scope>
    <source>
        <strain>Denwood</strain>
        <strain evidence="2">Zambia</strain>
    </source>
</reference>
<sequence length="70" mass="8027">MHHLWDARDRLIMGPAKRRPLDDQTNRVSAFHEAGHALVALLTAESIPLHKVCRLIFYLNVISFYSTLSL</sequence>
<name>A0A183Q5N5_9TREM</name>
<dbReference type="Proteomes" id="UP000269396">
    <property type="component" value="Unassembled WGS sequence"/>
</dbReference>
<dbReference type="Gene3D" id="1.20.58.760">
    <property type="entry name" value="Peptidase M41"/>
    <property type="match status" value="1"/>
</dbReference>
<dbReference type="GO" id="GO:0004176">
    <property type="term" value="F:ATP-dependent peptidase activity"/>
    <property type="evidence" value="ECO:0007669"/>
    <property type="project" value="InterPro"/>
</dbReference>
<dbReference type="GO" id="GO:0005524">
    <property type="term" value="F:ATP binding"/>
    <property type="evidence" value="ECO:0007669"/>
    <property type="project" value="InterPro"/>
</dbReference>
<organism evidence="1 2">
    <name type="scientific">Schistosoma mattheei</name>
    <dbReference type="NCBI Taxonomy" id="31246"/>
    <lineage>
        <taxon>Eukaryota</taxon>
        <taxon>Metazoa</taxon>
        <taxon>Spiralia</taxon>
        <taxon>Lophotrochozoa</taxon>
        <taxon>Platyhelminthes</taxon>
        <taxon>Trematoda</taxon>
        <taxon>Digenea</taxon>
        <taxon>Strigeidida</taxon>
        <taxon>Schistosomatoidea</taxon>
        <taxon>Schistosomatidae</taxon>
        <taxon>Schistosoma</taxon>
    </lineage>
</organism>
<dbReference type="GO" id="GO:0004222">
    <property type="term" value="F:metalloendopeptidase activity"/>
    <property type="evidence" value="ECO:0007669"/>
    <property type="project" value="InterPro"/>
</dbReference>
<gene>
    <name evidence="1" type="ORF">SMTD_LOCUS21921</name>
</gene>